<gene>
    <name evidence="5" type="ORF">D0Y65_019633</name>
</gene>
<evidence type="ECO:0000256" key="2">
    <source>
        <dbReference type="ARBA" id="ARBA00022980"/>
    </source>
</evidence>
<dbReference type="EMBL" id="QZWG01000008">
    <property type="protein sequence ID" value="RZB95314.1"/>
    <property type="molecule type" value="Genomic_DNA"/>
</dbReference>
<name>A0A445J9Z9_GLYSO</name>
<dbReference type="PANTHER" id="PTHR21569">
    <property type="entry name" value="RIBOSOMAL PROTEIN S9"/>
    <property type="match status" value="1"/>
</dbReference>
<evidence type="ECO:0000256" key="3">
    <source>
        <dbReference type="ARBA" id="ARBA00023274"/>
    </source>
</evidence>
<keyword evidence="3 4" id="KW-0687">Ribonucleoprotein</keyword>
<dbReference type="InterPro" id="IPR020574">
    <property type="entry name" value="Ribosomal_uS9_CS"/>
</dbReference>
<sequence length="195" mass="21632">MAQPAAAAAATGAAVIEQVQCFGRKKTAVAVTYCKRGRGLIKINGCPIELVEPEILRFKAFEPILLLGRHRFAGVDMRIRVKGGGHTSQIYAIRQSIAKALVAYYQKYVDEQSKKEIKDILVRYDRTLLVADPRRCEPKKFGGRGARASASIAVKHFVLLYNEAIWCFDYCDAAQNHGRGCNILGQYLLQWSGLG</sequence>
<dbReference type="SUPFAM" id="SSF54211">
    <property type="entry name" value="Ribosomal protein S5 domain 2-like"/>
    <property type="match status" value="1"/>
</dbReference>
<dbReference type="GO" id="GO:0003735">
    <property type="term" value="F:structural constituent of ribosome"/>
    <property type="evidence" value="ECO:0007669"/>
    <property type="project" value="InterPro"/>
</dbReference>
<dbReference type="GO" id="GO:0003723">
    <property type="term" value="F:RNA binding"/>
    <property type="evidence" value="ECO:0007669"/>
    <property type="project" value="TreeGrafter"/>
</dbReference>
<dbReference type="InterPro" id="IPR020568">
    <property type="entry name" value="Ribosomal_Su5_D2-typ_SF"/>
</dbReference>
<accession>A0A445J9Z9</accession>
<comment type="caution">
    <text evidence="5">The sequence shown here is derived from an EMBL/GenBank/DDBJ whole genome shotgun (WGS) entry which is preliminary data.</text>
</comment>
<dbReference type="GO" id="GO:0000462">
    <property type="term" value="P:maturation of SSU-rRNA from tricistronic rRNA transcript (SSU-rRNA, 5.8S rRNA, LSU-rRNA)"/>
    <property type="evidence" value="ECO:0007669"/>
    <property type="project" value="TreeGrafter"/>
</dbReference>
<reference evidence="5 6" key="1">
    <citation type="submission" date="2018-09" db="EMBL/GenBank/DDBJ databases">
        <title>A high-quality reference genome of wild soybean provides a powerful tool to mine soybean genomes.</title>
        <authorList>
            <person name="Xie M."/>
            <person name="Chung C.Y.L."/>
            <person name="Li M.-W."/>
            <person name="Wong F.-L."/>
            <person name="Chan T.-F."/>
            <person name="Lam H.-M."/>
        </authorList>
    </citation>
    <scope>NUCLEOTIDE SEQUENCE [LARGE SCALE GENOMIC DNA]</scope>
    <source>
        <strain evidence="6">cv. W05</strain>
        <tissue evidence="5">Hypocotyl of etiolated seedlings</tissue>
    </source>
</reference>
<dbReference type="PANTHER" id="PTHR21569:SF16">
    <property type="entry name" value="RIBOSOMAL PROTEIN S16"/>
    <property type="match status" value="1"/>
</dbReference>
<evidence type="ECO:0000313" key="5">
    <source>
        <dbReference type="EMBL" id="RZB95314.1"/>
    </source>
</evidence>
<dbReference type="Gene3D" id="3.30.230.10">
    <property type="match status" value="1"/>
</dbReference>
<keyword evidence="2 4" id="KW-0689">Ribosomal protein</keyword>
<proteinExistence type="inferred from homology"/>
<evidence type="ECO:0000256" key="4">
    <source>
        <dbReference type="RuleBase" id="RU003815"/>
    </source>
</evidence>
<dbReference type="GO" id="GO:0022627">
    <property type="term" value="C:cytosolic small ribosomal subunit"/>
    <property type="evidence" value="ECO:0007669"/>
    <property type="project" value="TreeGrafter"/>
</dbReference>
<keyword evidence="6" id="KW-1185">Reference proteome</keyword>
<dbReference type="Pfam" id="PF00380">
    <property type="entry name" value="Ribosomal_S9"/>
    <property type="match status" value="1"/>
</dbReference>
<dbReference type="FunFam" id="3.30.230.10:FF:000007">
    <property type="entry name" value="40S ribosomal protein S16"/>
    <property type="match status" value="1"/>
</dbReference>
<dbReference type="AlphaFoldDB" id="A0A445J9Z9"/>
<evidence type="ECO:0000256" key="1">
    <source>
        <dbReference type="ARBA" id="ARBA00005251"/>
    </source>
</evidence>
<dbReference type="PROSITE" id="PS00360">
    <property type="entry name" value="RIBOSOMAL_S9"/>
    <property type="match status" value="1"/>
</dbReference>
<organism evidence="5 6">
    <name type="scientific">Glycine soja</name>
    <name type="common">Wild soybean</name>
    <dbReference type="NCBI Taxonomy" id="3848"/>
    <lineage>
        <taxon>Eukaryota</taxon>
        <taxon>Viridiplantae</taxon>
        <taxon>Streptophyta</taxon>
        <taxon>Embryophyta</taxon>
        <taxon>Tracheophyta</taxon>
        <taxon>Spermatophyta</taxon>
        <taxon>Magnoliopsida</taxon>
        <taxon>eudicotyledons</taxon>
        <taxon>Gunneridae</taxon>
        <taxon>Pentapetalae</taxon>
        <taxon>rosids</taxon>
        <taxon>fabids</taxon>
        <taxon>Fabales</taxon>
        <taxon>Fabaceae</taxon>
        <taxon>Papilionoideae</taxon>
        <taxon>50 kb inversion clade</taxon>
        <taxon>NPAAA clade</taxon>
        <taxon>indigoferoid/millettioid clade</taxon>
        <taxon>Phaseoleae</taxon>
        <taxon>Glycine</taxon>
        <taxon>Glycine subgen. Soja</taxon>
    </lineage>
</organism>
<dbReference type="Proteomes" id="UP000289340">
    <property type="component" value="Chromosome 8"/>
</dbReference>
<comment type="similarity">
    <text evidence="1 4">Belongs to the universal ribosomal protein uS9 family.</text>
</comment>
<dbReference type="GO" id="GO:0006412">
    <property type="term" value="P:translation"/>
    <property type="evidence" value="ECO:0007669"/>
    <property type="project" value="InterPro"/>
</dbReference>
<dbReference type="InterPro" id="IPR000754">
    <property type="entry name" value="Ribosomal_uS9"/>
</dbReference>
<evidence type="ECO:0000313" key="6">
    <source>
        <dbReference type="Proteomes" id="UP000289340"/>
    </source>
</evidence>
<protein>
    <submittedName>
        <fullName evidence="5">40S ribosomal protein S16</fullName>
    </submittedName>
</protein>
<dbReference type="InterPro" id="IPR014721">
    <property type="entry name" value="Ribsml_uS5_D2-typ_fold_subgr"/>
</dbReference>